<accession>A0ABN5TFL0</accession>
<reference evidence="1 2" key="1">
    <citation type="submission" date="2018-12" db="EMBL/GenBank/DDBJ databases">
        <authorList>
            <person name="Li S."/>
            <person name="Yang R."/>
            <person name="Chen G."/>
            <person name="Zou L."/>
            <person name="Zhang C."/>
            <person name="Chen Y."/>
            <person name="Liu Z."/>
            <person name="Li Y."/>
            <person name="Yan Y."/>
            <person name="Huang M."/>
            <person name="Chen T."/>
        </authorList>
    </citation>
    <scope>NUCLEOTIDE SEQUENCE [LARGE SCALE GENOMIC DNA]</scope>
    <source>
        <strain evidence="1 2">2014</strain>
    </source>
</reference>
<keyword evidence="2" id="KW-1185">Reference proteome</keyword>
<name>A0ABN5TFL0_9PSED</name>
<protein>
    <submittedName>
        <fullName evidence="1">Uncharacterized protein</fullName>
    </submittedName>
</protein>
<proteinExistence type="predicted"/>
<evidence type="ECO:0000313" key="2">
    <source>
        <dbReference type="Proteomes" id="UP000272622"/>
    </source>
</evidence>
<dbReference type="Proteomes" id="UP000272622">
    <property type="component" value="Chromosome"/>
</dbReference>
<dbReference type="EMBL" id="CP034337">
    <property type="protein sequence ID" value="AZL73903.1"/>
    <property type="molecule type" value="Genomic_DNA"/>
</dbReference>
<gene>
    <name evidence="1" type="ORF">EI693_12725</name>
</gene>
<organism evidence="1 2">
    <name type="scientific">Pseudomonas oryziphila</name>
    <dbReference type="NCBI Taxonomy" id="2894079"/>
    <lineage>
        <taxon>Bacteria</taxon>
        <taxon>Pseudomonadati</taxon>
        <taxon>Pseudomonadota</taxon>
        <taxon>Gammaproteobacteria</taxon>
        <taxon>Pseudomonadales</taxon>
        <taxon>Pseudomonadaceae</taxon>
        <taxon>Pseudomonas</taxon>
    </lineage>
</organism>
<evidence type="ECO:0000313" key="1">
    <source>
        <dbReference type="EMBL" id="AZL73903.1"/>
    </source>
</evidence>
<sequence length="66" mass="7245">MGQLLTCYPLTHNCHLLAGLESRFYAKGVWGCAWVENAGAALQPYRGTRPLLQAIAFPCRSGLVPR</sequence>